<evidence type="ECO:0000256" key="1">
    <source>
        <dbReference type="ARBA" id="ARBA00004162"/>
    </source>
</evidence>
<proteinExistence type="predicted"/>
<protein>
    <recommendedName>
        <fullName evidence="2">non-specific serine/threonine protein kinase</fullName>
        <ecNumber evidence="2">2.7.11.1</ecNumber>
    </recommendedName>
</protein>
<dbReference type="GO" id="GO:0005886">
    <property type="term" value="C:plasma membrane"/>
    <property type="evidence" value="ECO:0007669"/>
    <property type="project" value="UniProtKB-SubCell"/>
</dbReference>
<feature type="compositionally biased region" description="Polar residues" evidence="15">
    <location>
        <begin position="734"/>
        <end position="755"/>
    </location>
</feature>
<evidence type="ECO:0000256" key="13">
    <source>
        <dbReference type="ARBA" id="ARBA00048679"/>
    </source>
</evidence>
<keyword evidence="6 16" id="KW-0812">Transmembrane</keyword>
<comment type="catalytic activity">
    <reaction evidence="12">
        <text>L-threonyl-[protein] + ATP = O-phospho-L-threonyl-[protein] + ADP + H(+)</text>
        <dbReference type="Rhea" id="RHEA:46608"/>
        <dbReference type="Rhea" id="RHEA-COMP:11060"/>
        <dbReference type="Rhea" id="RHEA-COMP:11605"/>
        <dbReference type="ChEBI" id="CHEBI:15378"/>
        <dbReference type="ChEBI" id="CHEBI:30013"/>
        <dbReference type="ChEBI" id="CHEBI:30616"/>
        <dbReference type="ChEBI" id="CHEBI:61977"/>
        <dbReference type="ChEBI" id="CHEBI:456216"/>
        <dbReference type="EC" id="2.7.11.1"/>
    </reaction>
</comment>
<feature type="compositionally biased region" description="Pro residues" evidence="15">
    <location>
        <begin position="218"/>
        <end position="228"/>
    </location>
</feature>
<feature type="region of interest" description="Disordered" evidence="15">
    <location>
        <begin position="1"/>
        <end position="234"/>
    </location>
</feature>
<evidence type="ECO:0000256" key="3">
    <source>
        <dbReference type="ARBA" id="ARBA00022475"/>
    </source>
</evidence>
<keyword evidence="11 16" id="KW-0472">Membrane</keyword>
<dbReference type="PROSITE" id="PS00107">
    <property type="entry name" value="PROTEIN_KINASE_ATP"/>
    <property type="match status" value="1"/>
</dbReference>
<dbReference type="InterPro" id="IPR047117">
    <property type="entry name" value="PERK1-13-like"/>
</dbReference>
<dbReference type="InterPro" id="IPR008271">
    <property type="entry name" value="Ser/Thr_kinase_AS"/>
</dbReference>
<evidence type="ECO:0000256" key="12">
    <source>
        <dbReference type="ARBA" id="ARBA00047899"/>
    </source>
</evidence>
<feature type="binding site" evidence="14">
    <location>
        <position position="412"/>
    </location>
    <ligand>
        <name>ATP</name>
        <dbReference type="ChEBI" id="CHEBI:30616"/>
    </ligand>
</feature>
<dbReference type="CDD" id="cd14066">
    <property type="entry name" value="STKc_IRAK"/>
    <property type="match status" value="1"/>
</dbReference>
<evidence type="ECO:0000256" key="9">
    <source>
        <dbReference type="ARBA" id="ARBA00022840"/>
    </source>
</evidence>
<dbReference type="Pfam" id="PF07714">
    <property type="entry name" value="PK_Tyr_Ser-Thr"/>
    <property type="match status" value="1"/>
</dbReference>
<keyword evidence="19" id="KW-1185">Reference proteome</keyword>
<organism evidence="18 19">
    <name type="scientific">Populus tomentosa</name>
    <name type="common">Chinese white poplar</name>
    <dbReference type="NCBI Taxonomy" id="118781"/>
    <lineage>
        <taxon>Eukaryota</taxon>
        <taxon>Viridiplantae</taxon>
        <taxon>Streptophyta</taxon>
        <taxon>Embryophyta</taxon>
        <taxon>Tracheophyta</taxon>
        <taxon>Spermatophyta</taxon>
        <taxon>Magnoliopsida</taxon>
        <taxon>eudicotyledons</taxon>
        <taxon>Gunneridae</taxon>
        <taxon>Pentapetalae</taxon>
        <taxon>rosids</taxon>
        <taxon>fabids</taxon>
        <taxon>Malpighiales</taxon>
        <taxon>Salicaceae</taxon>
        <taxon>Saliceae</taxon>
        <taxon>Populus</taxon>
    </lineage>
</organism>
<evidence type="ECO:0000256" key="5">
    <source>
        <dbReference type="ARBA" id="ARBA00022679"/>
    </source>
</evidence>
<evidence type="ECO:0000256" key="11">
    <source>
        <dbReference type="ARBA" id="ARBA00023136"/>
    </source>
</evidence>
<dbReference type="SMART" id="SM00220">
    <property type="entry name" value="S_TKc"/>
    <property type="match status" value="1"/>
</dbReference>
<dbReference type="PROSITE" id="PS50011">
    <property type="entry name" value="PROTEIN_KINASE_DOM"/>
    <property type="match status" value="1"/>
</dbReference>
<comment type="subcellular location">
    <subcellularLocation>
        <location evidence="1">Cell membrane</location>
        <topology evidence="1">Single-pass membrane protein</topology>
    </subcellularLocation>
</comment>
<evidence type="ECO:0000256" key="8">
    <source>
        <dbReference type="ARBA" id="ARBA00022777"/>
    </source>
</evidence>
<dbReference type="PROSITE" id="PS00108">
    <property type="entry name" value="PROTEIN_KINASE_ST"/>
    <property type="match status" value="1"/>
</dbReference>
<evidence type="ECO:0000256" key="14">
    <source>
        <dbReference type="PROSITE-ProRule" id="PRU10141"/>
    </source>
</evidence>
<dbReference type="InterPro" id="IPR017441">
    <property type="entry name" value="Protein_kinase_ATP_BS"/>
</dbReference>
<dbReference type="InterPro" id="IPR000719">
    <property type="entry name" value="Prot_kinase_dom"/>
</dbReference>
<evidence type="ECO:0000256" key="15">
    <source>
        <dbReference type="SAM" id="MobiDB-lite"/>
    </source>
</evidence>
<dbReference type="PANTHER" id="PTHR47982:SF22">
    <property type="entry name" value="PROLINE-RICH RECEPTOR-LIKE PROTEIN KINASE PERK14"/>
    <property type="match status" value="1"/>
</dbReference>
<evidence type="ECO:0000256" key="16">
    <source>
        <dbReference type="SAM" id="Phobius"/>
    </source>
</evidence>
<keyword evidence="8" id="KW-0418">Kinase</keyword>
<keyword evidence="3" id="KW-1003">Cell membrane</keyword>
<evidence type="ECO:0000256" key="2">
    <source>
        <dbReference type="ARBA" id="ARBA00012513"/>
    </source>
</evidence>
<evidence type="ECO:0000256" key="4">
    <source>
        <dbReference type="ARBA" id="ARBA00022527"/>
    </source>
</evidence>
<dbReference type="FunFam" id="1.10.510.10:FF:000173">
    <property type="entry name" value="proline-rich receptor-like protein kinase PERK8"/>
    <property type="match status" value="1"/>
</dbReference>
<sequence length="755" mass="80234">MSSTPLESPAPVDSPAAMSQHLPPSQPPAGMDNSSPPTIPQIAPFASPPSPVVVVLPPAIPPVSNPTPPPVTPVLSPSPMTIPVLSPPVASTPPPVELAPPPEASTNPIIPVPPPTLLPEPQIPSVTSPPPLPTRPSRPQPQLPSRPLPTSPPSQPPSTSWPPPSPPKPAPPAPATPTPIMPPLTRPSYPPAPPSLALTPPPPLPTSMVSSPPSLALTPPPPPPPPPKFMVSSPPSLPLAKGSLPMSSKQFHISTGLVVACAFGGVFLLFVLGLLFICCKDKRRRNHSTEEHYNTSKILAPTDNSKNAHVHHSETKCFQSGDCVITVQTKTFLPPPSTSNTRSRSINSPWIANALPHQGPPDVAFSFSNGTCTYDELVVATNGFSDANLLGQGGFGYVHKGFFPCGKEIAVKQLKEGSNQGEREFQAEVGIISRVHHKHLVSLVGYCINGSARLLVYEFVSNNTLEFHLHGTGQPVLEWETRLKIAIGSAKGLAYLHEDCHPKIIHRDIKASNILLDHNFEAKVSDFGLAKSFSDASASSTHISTRVVGTFGYMAPEYALSGKLTDKSDVYSYGVVLLELITGRPPISPAESVMNESLVAWLDSDITLWKLPPTILVFQARPLLTQALEDGNFEALLDPRLGTRYNNSEMASMVACAAACVHPSSWIRPRMSQIVHALEGGMSAQDLNAGIFRPRNNTLYGSSISSSSSTYQYKENMKSFNLARGSTQGGISGNTGTTSEYGLNPSSSGSEASSR</sequence>
<keyword evidence="9 14" id="KW-0067">ATP-binding</keyword>
<dbReference type="OrthoDB" id="848928at2759"/>
<reference evidence="18" key="1">
    <citation type="journal article" date="2020" name="bioRxiv">
        <title>Hybrid origin of Populus tomentosa Carr. identified through genome sequencing and phylogenomic analysis.</title>
        <authorList>
            <person name="An X."/>
            <person name="Gao K."/>
            <person name="Chen Z."/>
            <person name="Li J."/>
            <person name="Yang X."/>
            <person name="Yang X."/>
            <person name="Zhou J."/>
            <person name="Guo T."/>
            <person name="Zhao T."/>
            <person name="Huang S."/>
            <person name="Miao D."/>
            <person name="Khan W.U."/>
            <person name="Rao P."/>
            <person name="Ye M."/>
            <person name="Lei B."/>
            <person name="Liao W."/>
            <person name="Wang J."/>
            <person name="Ji L."/>
            <person name="Li Y."/>
            <person name="Guo B."/>
            <person name="Mustafa N.S."/>
            <person name="Li S."/>
            <person name="Yun Q."/>
            <person name="Keller S.R."/>
            <person name="Mao J."/>
            <person name="Zhang R."/>
            <person name="Strauss S.H."/>
        </authorList>
    </citation>
    <scope>NUCLEOTIDE SEQUENCE</scope>
    <source>
        <strain evidence="18">GM15</strain>
        <tissue evidence="18">Leaf</tissue>
    </source>
</reference>
<feature type="compositionally biased region" description="Low complexity" evidence="15">
    <location>
        <begin position="206"/>
        <end position="217"/>
    </location>
</feature>
<evidence type="ECO:0000256" key="10">
    <source>
        <dbReference type="ARBA" id="ARBA00022989"/>
    </source>
</evidence>
<dbReference type="InterPro" id="IPR001245">
    <property type="entry name" value="Ser-Thr/Tyr_kinase_cat_dom"/>
</dbReference>
<evidence type="ECO:0000256" key="6">
    <source>
        <dbReference type="ARBA" id="ARBA00022692"/>
    </source>
</evidence>
<feature type="compositionally biased region" description="Pro residues" evidence="15">
    <location>
        <begin position="90"/>
        <end position="103"/>
    </location>
</feature>
<dbReference type="GO" id="GO:0005524">
    <property type="term" value="F:ATP binding"/>
    <property type="evidence" value="ECO:0007669"/>
    <property type="project" value="UniProtKB-UniRule"/>
</dbReference>
<evidence type="ECO:0000313" key="19">
    <source>
        <dbReference type="Proteomes" id="UP000886885"/>
    </source>
</evidence>
<keyword evidence="10 16" id="KW-1133">Transmembrane helix</keyword>
<keyword evidence="4" id="KW-0723">Serine/threonine-protein kinase</keyword>
<name>A0A8X8CY15_POPTO</name>
<dbReference type="GO" id="GO:0004674">
    <property type="term" value="F:protein serine/threonine kinase activity"/>
    <property type="evidence" value="ECO:0007669"/>
    <property type="project" value="UniProtKB-KW"/>
</dbReference>
<dbReference type="Proteomes" id="UP000886885">
    <property type="component" value="Chromosome 6D"/>
</dbReference>
<evidence type="ECO:0000313" key="18">
    <source>
        <dbReference type="EMBL" id="KAG6770645.1"/>
    </source>
</evidence>
<feature type="domain" description="Protein kinase" evidence="17">
    <location>
        <begin position="384"/>
        <end position="665"/>
    </location>
</feature>
<dbReference type="AlphaFoldDB" id="A0A8X8CY15"/>
<dbReference type="FunFam" id="3.30.200.20:FF:000212">
    <property type="entry name" value="Proline-rich receptor-like protein kinase PERK8"/>
    <property type="match status" value="1"/>
</dbReference>
<feature type="compositionally biased region" description="Pro residues" evidence="15">
    <location>
        <begin position="58"/>
        <end position="72"/>
    </location>
</feature>
<evidence type="ECO:0000259" key="17">
    <source>
        <dbReference type="PROSITE" id="PS50011"/>
    </source>
</evidence>
<comment type="catalytic activity">
    <reaction evidence="13">
        <text>L-seryl-[protein] + ATP = O-phospho-L-seryl-[protein] + ADP + H(+)</text>
        <dbReference type="Rhea" id="RHEA:17989"/>
        <dbReference type="Rhea" id="RHEA-COMP:9863"/>
        <dbReference type="Rhea" id="RHEA-COMP:11604"/>
        <dbReference type="ChEBI" id="CHEBI:15378"/>
        <dbReference type="ChEBI" id="CHEBI:29999"/>
        <dbReference type="ChEBI" id="CHEBI:30616"/>
        <dbReference type="ChEBI" id="CHEBI:83421"/>
        <dbReference type="ChEBI" id="CHEBI:456216"/>
        <dbReference type="EC" id="2.7.11.1"/>
    </reaction>
</comment>
<feature type="region of interest" description="Disordered" evidence="15">
    <location>
        <begin position="724"/>
        <end position="755"/>
    </location>
</feature>
<feature type="compositionally biased region" description="Pro residues" evidence="15">
    <location>
        <begin position="110"/>
        <end position="205"/>
    </location>
</feature>
<dbReference type="EMBL" id="JAAWWB010000012">
    <property type="protein sequence ID" value="KAG6770645.1"/>
    <property type="molecule type" value="Genomic_DNA"/>
</dbReference>
<evidence type="ECO:0000256" key="7">
    <source>
        <dbReference type="ARBA" id="ARBA00022741"/>
    </source>
</evidence>
<keyword evidence="7 14" id="KW-0547">Nucleotide-binding</keyword>
<keyword evidence="5" id="KW-0808">Transferase</keyword>
<feature type="transmembrane region" description="Helical" evidence="16">
    <location>
        <begin position="256"/>
        <end position="278"/>
    </location>
</feature>
<dbReference type="EC" id="2.7.11.1" evidence="2"/>
<gene>
    <name evidence="18" type="ORF">POTOM_026333</name>
</gene>
<comment type="caution">
    <text evidence="18">The sequence shown here is derived from an EMBL/GenBank/DDBJ whole genome shotgun (WGS) entry which is preliminary data.</text>
</comment>
<dbReference type="PANTHER" id="PTHR47982">
    <property type="entry name" value="PROLINE-RICH RECEPTOR-LIKE PROTEIN KINASE PERK4"/>
    <property type="match status" value="1"/>
</dbReference>
<accession>A0A8X8CY15</accession>